<evidence type="ECO:0000313" key="2">
    <source>
        <dbReference type="Proteomes" id="UP000598971"/>
    </source>
</evidence>
<organism evidence="1 2">
    <name type="scientific">Limnovirga soli</name>
    <dbReference type="NCBI Taxonomy" id="2656915"/>
    <lineage>
        <taxon>Bacteria</taxon>
        <taxon>Pseudomonadati</taxon>
        <taxon>Bacteroidota</taxon>
        <taxon>Chitinophagia</taxon>
        <taxon>Chitinophagales</taxon>
        <taxon>Chitinophagaceae</taxon>
        <taxon>Limnovirga</taxon>
    </lineage>
</organism>
<sequence length="529" mass="59034">MLTSRKDFLKQTGFAIASTLMPFSPVFSKQDSQFPAIDTQHPKDCANDLRNPLYPLAYIKEANFTYHKGTYPGIIKDVLYKDEEMLACVDTSNLSTDICSATDLHYYGISNPDNDISILRYHVYYPLSTYEDSTNGHDYINYPLPCVAIFHPGGFQECPDYLQPGIKTVCQQLAMRGYIAITIDYRGGRILDTGDNTRTSVQRQLAPYRGMQDARGAIRSIIKRNSSNHGNLFTINEDQFFVGGQSAGAVIALGISYYRSQNMMNAVFPVVATSLNIQSALGHMNADYYYGESGTDLDNPTYWPVIRGVMNCWGGITIPKSVDGNDASDNSDFGTVEKTFFQAQSGTGNRINPPMIGFGGALDTTIPFYDRKYQDYINSSTAKYRTENFCLETSGNYKLKSPGTSPPYTVYIKLASAHNMYFILKELNRYSELYTDCNMGHGINSVATDNFGVNATTKDQVFTYLAVRTAVFFQTIMNISITGAFPPFGYTGKSFFVSYNDTDHITNQRICPECDPDHSCTFTNDSECP</sequence>
<dbReference type="AlphaFoldDB" id="A0A8J8FFD7"/>
<keyword evidence="2" id="KW-1185">Reference proteome</keyword>
<dbReference type="Proteomes" id="UP000598971">
    <property type="component" value="Unassembled WGS sequence"/>
</dbReference>
<evidence type="ECO:0000313" key="1">
    <source>
        <dbReference type="EMBL" id="NNV57116.1"/>
    </source>
</evidence>
<accession>A0A8J8FFD7</accession>
<dbReference type="SUPFAM" id="SSF53474">
    <property type="entry name" value="alpha/beta-Hydrolases"/>
    <property type="match status" value="1"/>
</dbReference>
<reference evidence="1" key="1">
    <citation type="submission" date="2019-10" db="EMBL/GenBank/DDBJ databases">
        <title>Draft genome sequence of Panacibacter sp. KCS-6.</title>
        <authorList>
            <person name="Yim K.J."/>
        </authorList>
    </citation>
    <scope>NUCLEOTIDE SEQUENCE</scope>
    <source>
        <strain evidence="1">KCS-6</strain>
    </source>
</reference>
<dbReference type="EMBL" id="WHPF01000012">
    <property type="protein sequence ID" value="NNV57116.1"/>
    <property type="molecule type" value="Genomic_DNA"/>
</dbReference>
<gene>
    <name evidence="1" type="ORF">GD597_16705</name>
</gene>
<dbReference type="RefSeq" id="WP_171609060.1">
    <property type="nucleotide sequence ID" value="NZ_WHPF01000012.1"/>
</dbReference>
<name>A0A8J8FFD7_9BACT</name>
<dbReference type="InterPro" id="IPR029058">
    <property type="entry name" value="AB_hydrolase_fold"/>
</dbReference>
<proteinExistence type="predicted"/>
<comment type="caution">
    <text evidence="1">The sequence shown here is derived from an EMBL/GenBank/DDBJ whole genome shotgun (WGS) entry which is preliminary data.</text>
</comment>
<protein>
    <submittedName>
        <fullName evidence="1">Uncharacterized protein</fullName>
    </submittedName>
</protein>
<dbReference type="Gene3D" id="3.40.50.1820">
    <property type="entry name" value="alpha/beta hydrolase"/>
    <property type="match status" value="1"/>
</dbReference>